<feature type="compositionally biased region" description="Polar residues" evidence="1">
    <location>
        <begin position="80"/>
        <end position="91"/>
    </location>
</feature>
<comment type="caution">
    <text evidence="3">The sequence shown here is derived from an EMBL/GenBank/DDBJ whole genome shotgun (WGS) entry which is preliminary data.</text>
</comment>
<gene>
    <name evidence="3" type="ORF">GCM10009823_32080</name>
</gene>
<keyword evidence="2" id="KW-1133">Transmembrane helix</keyword>
<sequence>MDHLIYLATVHPALIISLVVIVGLGLIFGLGAVFNMGSPDRHPSRTPEVIAREDQERAENTAAVLGHVRSGIEERAQARRTGQQSEAKSIH</sequence>
<feature type="region of interest" description="Disordered" evidence="1">
    <location>
        <begin position="71"/>
        <end position="91"/>
    </location>
</feature>
<accession>A0ABN2X9S5</accession>
<keyword evidence="4" id="KW-1185">Reference proteome</keyword>
<dbReference type="RefSeq" id="WP_291797786.1">
    <property type="nucleotide sequence ID" value="NZ_BAAAPZ010000019.1"/>
</dbReference>
<organism evidence="3 4">
    <name type="scientific">Brevibacterium salitolerans</name>
    <dbReference type="NCBI Taxonomy" id="1403566"/>
    <lineage>
        <taxon>Bacteria</taxon>
        <taxon>Bacillati</taxon>
        <taxon>Actinomycetota</taxon>
        <taxon>Actinomycetes</taxon>
        <taxon>Micrococcales</taxon>
        <taxon>Brevibacteriaceae</taxon>
        <taxon>Brevibacterium</taxon>
    </lineage>
</organism>
<name>A0ABN2X9S5_9MICO</name>
<evidence type="ECO:0000256" key="1">
    <source>
        <dbReference type="SAM" id="MobiDB-lite"/>
    </source>
</evidence>
<evidence type="ECO:0000256" key="2">
    <source>
        <dbReference type="SAM" id="Phobius"/>
    </source>
</evidence>
<reference evidence="3 4" key="1">
    <citation type="journal article" date="2019" name="Int. J. Syst. Evol. Microbiol.">
        <title>The Global Catalogue of Microorganisms (GCM) 10K type strain sequencing project: providing services to taxonomists for standard genome sequencing and annotation.</title>
        <authorList>
            <consortium name="The Broad Institute Genomics Platform"/>
            <consortium name="The Broad Institute Genome Sequencing Center for Infectious Disease"/>
            <person name="Wu L."/>
            <person name="Ma J."/>
        </authorList>
    </citation>
    <scope>NUCLEOTIDE SEQUENCE [LARGE SCALE GENOMIC DNA]</scope>
    <source>
        <strain evidence="3 4">JCM 15900</strain>
    </source>
</reference>
<evidence type="ECO:0000313" key="4">
    <source>
        <dbReference type="Proteomes" id="UP001500984"/>
    </source>
</evidence>
<evidence type="ECO:0000313" key="3">
    <source>
        <dbReference type="EMBL" id="GAA2106196.1"/>
    </source>
</evidence>
<protein>
    <submittedName>
        <fullName evidence="3">Uncharacterized protein</fullName>
    </submittedName>
</protein>
<feature type="transmembrane region" description="Helical" evidence="2">
    <location>
        <begin position="12"/>
        <end position="34"/>
    </location>
</feature>
<keyword evidence="2" id="KW-0472">Membrane</keyword>
<keyword evidence="2" id="KW-0812">Transmembrane</keyword>
<proteinExistence type="predicted"/>
<dbReference type="Proteomes" id="UP001500984">
    <property type="component" value="Unassembled WGS sequence"/>
</dbReference>
<dbReference type="EMBL" id="BAAAPZ010000019">
    <property type="protein sequence ID" value="GAA2106196.1"/>
    <property type="molecule type" value="Genomic_DNA"/>
</dbReference>